<evidence type="ECO:0000313" key="13">
    <source>
        <dbReference type="EMBL" id="SVC94090.1"/>
    </source>
</evidence>
<keyword evidence="2" id="KW-1003">Cell membrane</keyword>
<evidence type="ECO:0000256" key="1">
    <source>
        <dbReference type="ARBA" id="ARBA00004651"/>
    </source>
</evidence>
<feature type="transmembrane region" description="Helical" evidence="12">
    <location>
        <begin position="62"/>
        <end position="79"/>
    </location>
</feature>
<name>A0A382R9S1_9ZZZZ</name>
<dbReference type="GO" id="GO:0016024">
    <property type="term" value="P:CDP-diacylglycerol biosynthetic process"/>
    <property type="evidence" value="ECO:0007669"/>
    <property type="project" value="TreeGrafter"/>
</dbReference>
<evidence type="ECO:0000256" key="2">
    <source>
        <dbReference type="ARBA" id="ARBA00022475"/>
    </source>
</evidence>
<reference evidence="13" key="1">
    <citation type="submission" date="2018-05" db="EMBL/GenBank/DDBJ databases">
        <authorList>
            <person name="Lanie J.A."/>
            <person name="Ng W.-L."/>
            <person name="Kazmierczak K.M."/>
            <person name="Andrzejewski T.M."/>
            <person name="Davidsen T.M."/>
            <person name="Wayne K.J."/>
            <person name="Tettelin H."/>
            <person name="Glass J.I."/>
            <person name="Rusch D."/>
            <person name="Podicherti R."/>
            <person name="Tsui H.-C.T."/>
            <person name="Winkler M.E."/>
        </authorList>
    </citation>
    <scope>NUCLEOTIDE SEQUENCE</scope>
</reference>
<dbReference type="GO" id="GO:0005886">
    <property type="term" value="C:plasma membrane"/>
    <property type="evidence" value="ECO:0007669"/>
    <property type="project" value="UniProtKB-SubCell"/>
</dbReference>
<keyword evidence="10" id="KW-0594">Phospholipid biosynthesis</keyword>
<dbReference type="GO" id="GO:0004605">
    <property type="term" value="F:phosphatidate cytidylyltransferase activity"/>
    <property type="evidence" value="ECO:0007669"/>
    <property type="project" value="TreeGrafter"/>
</dbReference>
<feature type="transmembrane region" description="Helical" evidence="12">
    <location>
        <begin position="207"/>
        <end position="226"/>
    </location>
</feature>
<keyword evidence="5 12" id="KW-0812">Transmembrane</keyword>
<sequence length="278" mass="30615">MTKNNSSRTLVNLLGIPSLLAIIYLGDSYSNIPVFSVFIGIVLYLGALEIAPLSKMKNGHPVISVLLLFLALLQIGRIPGINWEIPIHTLMIGLTLTAMAMEIFRKKETPLLNISILVFSFVWLGLMLGSLSELRNLPDIGFKITLALFLSVWICDTGAFFFGKKFGKKKILPDVSPKKTWVGTIAGFICSVIFLLILNQFGYFPELFTLIDVLALGIITGLFGQFGDWSESLLKREAGVKDTSKILAGHGGILDRFDSLTFAAPLTLIYCTYFIKTG</sequence>
<evidence type="ECO:0000256" key="6">
    <source>
        <dbReference type="ARBA" id="ARBA00022695"/>
    </source>
</evidence>
<keyword evidence="4" id="KW-0808">Transferase</keyword>
<evidence type="ECO:0000256" key="11">
    <source>
        <dbReference type="ARBA" id="ARBA00023264"/>
    </source>
</evidence>
<evidence type="ECO:0000256" key="9">
    <source>
        <dbReference type="ARBA" id="ARBA00023136"/>
    </source>
</evidence>
<feature type="transmembrane region" description="Helical" evidence="12">
    <location>
        <begin position="181"/>
        <end position="201"/>
    </location>
</feature>
<dbReference type="PANTHER" id="PTHR46382">
    <property type="entry name" value="PHOSPHATIDATE CYTIDYLYLTRANSFERASE"/>
    <property type="match status" value="1"/>
</dbReference>
<feature type="transmembrane region" description="Helical" evidence="12">
    <location>
        <begin position="85"/>
        <end position="104"/>
    </location>
</feature>
<keyword evidence="9 12" id="KW-0472">Membrane</keyword>
<accession>A0A382R9S1</accession>
<evidence type="ECO:0000256" key="3">
    <source>
        <dbReference type="ARBA" id="ARBA00022516"/>
    </source>
</evidence>
<proteinExistence type="predicted"/>
<evidence type="ECO:0008006" key="14">
    <source>
        <dbReference type="Google" id="ProtNLM"/>
    </source>
</evidence>
<feature type="transmembrane region" description="Helical" evidence="12">
    <location>
        <begin position="32"/>
        <end position="50"/>
    </location>
</feature>
<dbReference type="PANTHER" id="PTHR46382:SF1">
    <property type="entry name" value="PHOSPHATIDATE CYTIDYLYLTRANSFERASE"/>
    <property type="match status" value="1"/>
</dbReference>
<keyword evidence="6" id="KW-0548">Nucleotidyltransferase</keyword>
<feature type="transmembrane region" description="Helical" evidence="12">
    <location>
        <begin position="140"/>
        <end position="161"/>
    </location>
</feature>
<keyword evidence="7 12" id="KW-1133">Transmembrane helix</keyword>
<keyword evidence="3" id="KW-0444">Lipid biosynthesis</keyword>
<feature type="transmembrane region" description="Helical" evidence="12">
    <location>
        <begin position="9"/>
        <end position="26"/>
    </location>
</feature>
<evidence type="ECO:0000256" key="4">
    <source>
        <dbReference type="ARBA" id="ARBA00022679"/>
    </source>
</evidence>
<dbReference type="Pfam" id="PF01148">
    <property type="entry name" value="CTP_transf_1"/>
    <property type="match status" value="1"/>
</dbReference>
<gene>
    <name evidence="13" type="ORF">METZ01_LOCUS346944</name>
</gene>
<feature type="transmembrane region" description="Helical" evidence="12">
    <location>
        <begin position="111"/>
        <end position="128"/>
    </location>
</feature>
<comment type="subcellular location">
    <subcellularLocation>
        <location evidence="1">Cell membrane</location>
        <topology evidence="1">Multi-pass membrane protein</topology>
    </subcellularLocation>
</comment>
<organism evidence="13">
    <name type="scientific">marine metagenome</name>
    <dbReference type="NCBI Taxonomy" id="408172"/>
    <lineage>
        <taxon>unclassified sequences</taxon>
        <taxon>metagenomes</taxon>
        <taxon>ecological metagenomes</taxon>
    </lineage>
</organism>
<feature type="non-terminal residue" evidence="13">
    <location>
        <position position="278"/>
    </location>
</feature>
<keyword evidence="11" id="KW-1208">Phospholipid metabolism</keyword>
<evidence type="ECO:0000256" key="12">
    <source>
        <dbReference type="SAM" id="Phobius"/>
    </source>
</evidence>
<evidence type="ECO:0000256" key="10">
    <source>
        <dbReference type="ARBA" id="ARBA00023209"/>
    </source>
</evidence>
<evidence type="ECO:0000256" key="7">
    <source>
        <dbReference type="ARBA" id="ARBA00022989"/>
    </source>
</evidence>
<dbReference type="AlphaFoldDB" id="A0A382R9S1"/>
<protein>
    <recommendedName>
        <fullName evidence="14">Phosphatidate cytidylyltransferase</fullName>
    </recommendedName>
</protein>
<evidence type="ECO:0000256" key="5">
    <source>
        <dbReference type="ARBA" id="ARBA00022692"/>
    </source>
</evidence>
<evidence type="ECO:0000256" key="8">
    <source>
        <dbReference type="ARBA" id="ARBA00023098"/>
    </source>
</evidence>
<keyword evidence="8" id="KW-0443">Lipid metabolism</keyword>
<dbReference type="EMBL" id="UINC01119935">
    <property type="protein sequence ID" value="SVC94090.1"/>
    <property type="molecule type" value="Genomic_DNA"/>
</dbReference>